<protein>
    <submittedName>
        <fullName evidence="2">Uncharacterized protein</fullName>
    </submittedName>
</protein>
<feature type="compositionally biased region" description="Basic and acidic residues" evidence="1">
    <location>
        <begin position="73"/>
        <end position="90"/>
    </location>
</feature>
<feature type="region of interest" description="Disordered" evidence="1">
    <location>
        <begin position="1"/>
        <end position="96"/>
    </location>
</feature>
<proteinExistence type="predicted"/>
<feature type="compositionally biased region" description="Polar residues" evidence="1">
    <location>
        <begin position="37"/>
        <end position="48"/>
    </location>
</feature>
<evidence type="ECO:0000313" key="2">
    <source>
        <dbReference type="EMBL" id="KRZ06954.1"/>
    </source>
</evidence>
<dbReference type="AlphaFoldDB" id="A0A0V1H9H4"/>
<name>A0A0V1H9H4_9BILA</name>
<accession>A0A0V1H9H4</accession>
<keyword evidence="3" id="KW-1185">Reference proteome</keyword>
<evidence type="ECO:0000313" key="3">
    <source>
        <dbReference type="Proteomes" id="UP000055024"/>
    </source>
</evidence>
<dbReference type="Proteomes" id="UP000055024">
    <property type="component" value="Unassembled WGS sequence"/>
</dbReference>
<feature type="compositionally biased region" description="Basic and acidic residues" evidence="1">
    <location>
        <begin position="54"/>
        <end position="66"/>
    </location>
</feature>
<sequence>MTNQNDQSSESTENGKEKTIKMQMAPYREWKRENNKNADGTVQKSIDGTKQIKRKQEAYMDNEEKIRRKRGRHEADRGRHEADRGRHEAELWNEDI</sequence>
<feature type="compositionally biased region" description="Polar residues" evidence="1">
    <location>
        <begin position="1"/>
        <end position="12"/>
    </location>
</feature>
<evidence type="ECO:0000256" key="1">
    <source>
        <dbReference type="SAM" id="MobiDB-lite"/>
    </source>
</evidence>
<organism evidence="2 3">
    <name type="scientific">Trichinella zimbabwensis</name>
    <dbReference type="NCBI Taxonomy" id="268475"/>
    <lineage>
        <taxon>Eukaryota</taxon>
        <taxon>Metazoa</taxon>
        <taxon>Ecdysozoa</taxon>
        <taxon>Nematoda</taxon>
        <taxon>Enoplea</taxon>
        <taxon>Dorylaimia</taxon>
        <taxon>Trichinellida</taxon>
        <taxon>Trichinellidae</taxon>
        <taxon>Trichinella</taxon>
    </lineage>
</organism>
<gene>
    <name evidence="2" type="ORF">T11_9290</name>
</gene>
<dbReference type="EMBL" id="JYDP01000110">
    <property type="protein sequence ID" value="KRZ06954.1"/>
    <property type="molecule type" value="Genomic_DNA"/>
</dbReference>
<comment type="caution">
    <text evidence="2">The sequence shown here is derived from an EMBL/GenBank/DDBJ whole genome shotgun (WGS) entry which is preliminary data.</text>
</comment>
<feature type="non-terminal residue" evidence="2">
    <location>
        <position position="96"/>
    </location>
</feature>
<reference evidence="2 3" key="1">
    <citation type="submission" date="2015-01" db="EMBL/GenBank/DDBJ databases">
        <title>Evolution of Trichinella species and genotypes.</title>
        <authorList>
            <person name="Korhonen P.K."/>
            <person name="Edoardo P."/>
            <person name="Giuseppe L.R."/>
            <person name="Gasser R.B."/>
        </authorList>
    </citation>
    <scope>NUCLEOTIDE SEQUENCE [LARGE SCALE GENOMIC DNA]</scope>
    <source>
        <strain evidence="2">ISS1029</strain>
    </source>
</reference>